<keyword evidence="2" id="KW-1185">Reference proteome</keyword>
<reference evidence="1 2" key="1">
    <citation type="submission" date="2019-12" db="EMBL/GenBank/DDBJ databases">
        <authorList>
            <person name="Alioto T."/>
            <person name="Alioto T."/>
            <person name="Gomez Garrido J."/>
        </authorList>
    </citation>
    <scope>NUCLEOTIDE SEQUENCE [LARGE SCALE GENOMIC DNA]</scope>
</reference>
<evidence type="ECO:0000313" key="2">
    <source>
        <dbReference type="Proteomes" id="UP000594638"/>
    </source>
</evidence>
<name>A0A8S0R8F1_OLEEU</name>
<gene>
    <name evidence="1" type="ORF">OLEA9_A048814</name>
</gene>
<proteinExistence type="predicted"/>
<protein>
    <submittedName>
        <fullName evidence="1">Uncharacterized protein</fullName>
    </submittedName>
</protein>
<dbReference type="EMBL" id="CACTIH010002237">
    <property type="protein sequence ID" value="CAA2975169.1"/>
    <property type="molecule type" value="Genomic_DNA"/>
</dbReference>
<dbReference type="AlphaFoldDB" id="A0A8S0R8F1"/>
<evidence type="ECO:0000313" key="1">
    <source>
        <dbReference type="EMBL" id="CAA2975169.1"/>
    </source>
</evidence>
<comment type="caution">
    <text evidence="1">The sequence shown here is derived from an EMBL/GenBank/DDBJ whole genome shotgun (WGS) entry which is preliminary data.</text>
</comment>
<dbReference type="Proteomes" id="UP000594638">
    <property type="component" value="Unassembled WGS sequence"/>
</dbReference>
<organism evidence="1 2">
    <name type="scientific">Olea europaea subsp. europaea</name>
    <dbReference type="NCBI Taxonomy" id="158383"/>
    <lineage>
        <taxon>Eukaryota</taxon>
        <taxon>Viridiplantae</taxon>
        <taxon>Streptophyta</taxon>
        <taxon>Embryophyta</taxon>
        <taxon>Tracheophyta</taxon>
        <taxon>Spermatophyta</taxon>
        <taxon>Magnoliopsida</taxon>
        <taxon>eudicotyledons</taxon>
        <taxon>Gunneridae</taxon>
        <taxon>Pentapetalae</taxon>
        <taxon>asterids</taxon>
        <taxon>lamiids</taxon>
        <taxon>Lamiales</taxon>
        <taxon>Oleaceae</taxon>
        <taxon>Oleeae</taxon>
        <taxon>Olea</taxon>
    </lineage>
</organism>
<accession>A0A8S0R8F1</accession>
<dbReference type="Gramene" id="OE9A048814T1">
    <property type="protein sequence ID" value="OE9A048814C1"/>
    <property type="gene ID" value="OE9A048814"/>
</dbReference>
<sequence length="124" mass="14396">MFEDSGYEDHRDEIPVYVESCSSSDEDDADRKRTKEKKKFSSRYVSYSVDRVTSTNEKIAIKIDNFIGAFVSNLKTCISELLATGRLQKQMDLYFYTCKFLSQKANRDILDMQDNANDKFGWAE</sequence>